<dbReference type="PANTHER" id="PTHR12444:SF8">
    <property type="entry name" value="PROTEIN EFR3 HOMOLOG CMP44E"/>
    <property type="match status" value="1"/>
</dbReference>
<dbReference type="OrthoDB" id="19232at2759"/>
<name>A0A4Z2CQ28_SCHJA</name>
<gene>
    <name evidence="2" type="ORF">EWB00_008444</name>
</gene>
<organism evidence="2 3">
    <name type="scientific">Schistosoma japonicum</name>
    <name type="common">Blood fluke</name>
    <dbReference type="NCBI Taxonomy" id="6182"/>
    <lineage>
        <taxon>Eukaryota</taxon>
        <taxon>Metazoa</taxon>
        <taxon>Spiralia</taxon>
        <taxon>Lophotrochozoa</taxon>
        <taxon>Platyhelminthes</taxon>
        <taxon>Trematoda</taxon>
        <taxon>Digenea</taxon>
        <taxon>Strigeidida</taxon>
        <taxon>Schistosomatoidea</taxon>
        <taxon>Schistosomatidae</taxon>
        <taxon>Schistosoma</taxon>
    </lineage>
</organism>
<reference evidence="2 3" key="1">
    <citation type="submission" date="2019-03" db="EMBL/GenBank/DDBJ databases">
        <title>An improved genome assembly of the fluke Schistosoma japonicum.</title>
        <authorList>
            <person name="Hu W."/>
            <person name="Luo F."/>
            <person name="Yin M."/>
            <person name="Mo X."/>
            <person name="Sun C."/>
            <person name="Wu Q."/>
            <person name="Zhu B."/>
            <person name="Xiang M."/>
            <person name="Wang J."/>
            <person name="Wang Y."/>
            <person name="Zhang T."/>
            <person name="Xu B."/>
            <person name="Zheng H."/>
            <person name="Feng Z."/>
        </authorList>
    </citation>
    <scope>NUCLEOTIDE SEQUENCE [LARGE SCALE GENOMIC DNA]</scope>
    <source>
        <strain evidence="2">HuSjv2</strain>
        <tissue evidence="2">Worms</tissue>
    </source>
</reference>
<dbReference type="GO" id="GO:0072659">
    <property type="term" value="P:protein localization to plasma membrane"/>
    <property type="evidence" value="ECO:0007669"/>
    <property type="project" value="TreeGrafter"/>
</dbReference>
<protein>
    <submittedName>
        <fullName evidence="2">Protein EFR3A</fullName>
    </submittedName>
</protein>
<proteinExistence type="inferred from homology"/>
<dbReference type="EMBL" id="SKCS01000469">
    <property type="protein sequence ID" value="TNN06322.1"/>
    <property type="molecule type" value="Genomic_DNA"/>
</dbReference>
<dbReference type="AlphaFoldDB" id="A0A4Z2CQ28"/>
<dbReference type="SUPFAM" id="SSF48371">
    <property type="entry name" value="ARM repeat"/>
    <property type="match status" value="1"/>
</dbReference>
<comment type="similarity">
    <text evidence="1">Belongs to the EFR3 family.</text>
</comment>
<evidence type="ECO:0000313" key="3">
    <source>
        <dbReference type="Proteomes" id="UP000311919"/>
    </source>
</evidence>
<dbReference type="Proteomes" id="UP000311919">
    <property type="component" value="Unassembled WGS sequence"/>
</dbReference>
<dbReference type="PANTHER" id="PTHR12444">
    <property type="entry name" value="PROTEIN EFR3 HOMOLOG CMP44E"/>
    <property type="match status" value="1"/>
</dbReference>
<dbReference type="GO" id="GO:0005886">
    <property type="term" value="C:plasma membrane"/>
    <property type="evidence" value="ECO:0007669"/>
    <property type="project" value="TreeGrafter"/>
</dbReference>
<accession>A0A4Z2CQ28</accession>
<comment type="caution">
    <text evidence="2">The sequence shown here is derived from an EMBL/GenBank/DDBJ whole genome shotgun (WGS) entry which is preliminary data.</text>
</comment>
<dbReference type="InterPro" id="IPR016024">
    <property type="entry name" value="ARM-type_fold"/>
</dbReference>
<keyword evidence="3" id="KW-1185">Reference proteome</keyword>
<sequence length="932" mass="104630">MNYCAAGDLGMLCVKSTCFKCGPCRPKWMKMVDNLYSGNPQDTNNHNKLIHYCLHQPDKLDRIAKYLHLRLSQDLSRRYDQNLSISVKAIDKLIQVCHGHRLVLAISFLKMIQLLLETNRTDLQIMASKSFVEFSKIDDDSPNYHKECNEILDHFAAMAHASLLNPKDRNAVRVAGIQGIQGVVRKLVSDQLILEVHESNMDKIVPALLFNMCDRSEIDPNSNESQTEPSQEAVYVFEDIVRQASYTNIKPVVASILTHLDNHHLWDPCDFPLLIFQYLLDSLKTTQVAHSLVKQLVAHLSLHESDFTLAERTSLVQVIGLVVINLAKGAIGPDVFHNFKSLLQILKASIDKTSQISDSEQPSLFNDSNRKLTGERQFQEAIINTIAEFAKNLPDTQKIEILKFILNFEPMVNYHPEYGDRPKPLIMVLLQTMLTVATQYKTVAISNALNSDFLNLLLRGVAIDPDPVIRIIVQKILHTLIDRHGNTEQLLTVRIYGENELSNYFVLEKPERQDILFMKKAGVLFIENIYHQLLDPSNKVDNLEYLSCTVGLVALEMGAEQVITELFRLILAVQTKIIDENTYMPLTHRCALHALLASTITLLVQLINLKSLSEHIYSVIQRRRDVAPWLLPSVAFNRTNTVDSYPSEFEVNDDLLFSSERITESLVSAGYDITVLSIPYNPIYLRLYDGNSRDPLADSSVYPRVGGSEHCANQQSYGVVADDKNSAIGNVTSSGCIESLYLNGTMLCRKNSQSGTGFVQSGSSFSLTDSLYSVADSTNMVDEFLSFKNMRKLVVEGEEVQKPSKLFEEDRLLSGCFNPAEFNEICAQQREKAHSVRAHMAEVLDDLSACDLHSHDITFPMINGPKKSQGRDNIVIPLSSINDAINTKLNPDQLNNLNINASLGGGGVKPSKKLNKSSQAVWEREFASLFSV</sequence>
<dbReference type="InterPro" id="IPR051851">
    <property type="entry name" value="EFR3_Homologs"/>
</dbReference>
<evidence type="ECO:0000256" key="1">
    <source>
        <dbReference type="ARBA" id="ARBA00010216"/>
    </source>
</evidence>
<dbReference type="STRING" id="6182.A0A4Z2CQ28"/>
<evidence type="ECO:0000313" key="2">
    <source>
        <dbReference type="EMBL" id="TNN06322.1"/>
    </source>
</evidence>
<dbReference type="InterPro" id="IPR049152">
    <property type="entry name" value="EFR3-like_ARM"/>
</dbReference>
<dbReference type="Pfam" id="PF21052">
    <property type="entry name" value="EFR3_ARM"/>
    <property type="match status" value="1"/>
</dbReference>